<sequence length="204" mass="23756">MGRPERQRGPHFQLALFGHLCRARAPGLAQVYELLIIINDDVDRRRSWEGKIKINIRHKALWMNEMLWKPVKLDGSKALVEPNKNDLLVSSPLHLAHQHVIYWVPTTCKRTISLSLYVQKLGCVDRSWPAGLAKHWLLITTAKVAIATRGVIMFVRCFFFFFVCSAQPIYTVFWVALINTQTTWRWEFPSDRNADWSRSRRGIN</sequence>
<protein>
    <submittedName>
        <fullName evidence="2">(northern house mosquito) hypothetical protein</fullName>
    </submittedName>
</protein>
<proteinExistence type="predicted"/>
<keyword evidence="1" id="KW-1133">Transmembrane helix</keyword>
<name>A0A8D8CND4_CULPI</name>
<dbReference type="AlphaFoldDB" id="A0A8D8CND4"/>
<reference evidence="2" key="1">
    <citation type="submission" date="2021-05" db="EMBL/GenBank/DDBJ databases">
        <authorList>
            <person name="Alioto T."/>
            <person name="Alioto T."/>
            <person name="Gomez Garrido J."/>
        </authorList>
    </citation>
    <scope>NUCLEOTIDE SEQUENCE</scope>
</reference>
<dbReference type="EMBL" id="HBUE01131745">
    <property type="protein sequence ID" value="CAG6496757.1"/>
    <property type="molecule type" value="Transcribed_RNA"/>
</dbReference>
<feature type="transmembrane region" description="Helical" evidence="1">
    <location>
        <begin position="153"/>
        <end position="177"/>
    </location>
</feature>
<keyword evidence="1" id="KW-0812">Transmembrane</keyword>
<evidence type="ECO:0000256" key="1">
    <source>
        <dbReference type="SAM" id="Phobius"/>
    </source>
</evidence>
<accession>A0A8D8CND4</accession>
<keyword evidence="1" id="KW-0472">Membrane</keyword>
<organism evidence="2">
    <name type="scientific">Culex pipiens</name>
    <name type="common">House mosquito</name>
    <dbReference type="NCBI Taxonomy" id="7175"/>
    <lineage>
        <taxon>Eukaryota</taxon>
        <taxon>Metazoa</taxon>
        <taxon>Ecdysozoa</taxon>
        <taxon>Arthropoda</taxon>
        <taxon>Hexapoda</taxon>
        <taxon>Insecta</taxon>
        <taxon>Pterygota</taxon>
        <taxon>Neoptera</taxon>
        <taxon>Endopterygota</taxon>
        <taxon>Diptera</taxon>
        <taxon>Nematocera</taxon>
        <taxon>Culicoidea</taxon>
        <taxon>Culicidae</taxon>
        <taxon>Culicinae</taxon>
        <taxon>Culicini</taxon>
        <taxon>Culex</taxon>
        <taxon>Culex</taxon>
    </lineage>
</organism>
<evidence type="ECO:0000313" key="2">
    <source>
        <dbReference type="EMBL" id="CAG6496757.1"/>
    </source>
</evidence>